<dbReference type="PROSITE" id="PS50929">
    <property type="entry name" value="ABC_TM1F"/>
    <property type="match status" value="1"/>
</dbReference>
<dbReference type="GO" id="GO:0016887">
    <property type="term" value="F:ATP hydrolysis activity"/>
    <property type="evidence" value="ECO:0007669"/>
    <property type="project" value="InterPro"/>
</dbReference>
<keyword evidence="8 10" id="KW-0472">Membrane</keyword>
<dbReference type="AlphaFoldDB" id="A0A2S6HV93"/>
<protein>
    <submittedName>
        <fullName evidence="13">ATP-binding cassette subfamily B protein</fullName>
    </submittedName>
</protein>
<feature type="transmembrane region" description="Helical" evidence="10">
    <location>
        <begin position="304"/>
        <end position="331"/>
    </location>
</feature>
<evidence type="ECO:0000313" key="14">
    <source>
        <dbReference type="Proteomes" id="UP000237749"/>
    </source>
</evidence>
<feature type="region of interest" description="Disordered" evidence="9">
    <location>
        <begin position="1"/>
        <end position="47"/>
    </location>
</feature>
<evidence type="ECO:0000259" key="12">
    <source>
        <dbReference type="PROSITE" id="PS50929"/>
    </source>
</evidence>
<comment type="caution">
    <text evidence="13">The sequence shown here is derived from an EMBL/GenBank/DDBJ whole genome shotgun (WGS) entry which is preliminary data.</text>
</comment>
<name>A0A2S6HV93_9FIRM</name>
<dbReference type="Pfam" id="PF00664">
    <property type="entry name" value="ABC_membrane"/>
    <property type="match status" value="1"/>
</dbReference>
<keyword evidence="5" id="KW-0547">Nucleotide-binding</keyword>
<keyword evidence="6 13" id="KW-0067">ATP-binding</keyword>
<dbReference type="SUPFAM" id="SSF52540">
    <property type="entry name" value="P-loop containing nucleoside triphosphate hydrolases"/>
    <property type="match status" value="1"/>
</dbReference>
<dbReference type="PANTHER" id="PTHR43394">
    <property type="entry name" value="ATP-DEPENDENT PERMEASE MDL1, MITOCHONDRIAL"/>
    <property type="match status" value="1"/>
</dbReference>
<dbReference type="PROSITE" id="PS00211">
    <property type="entry name" value="ABC_TRANSPORTER_1"/>
    <property type="match status" value="1"/>
</dbReference>
<evidence type="ECO:0000256" key="8">
    <source>
        <dbReference type="ARBA" id="ARBA00023136"/>
    </source>
</evidence>
<evidence type="ECO:0000259" key="11">
    <source>
        <dbReference type="PROSITE" id="PS50893"/>
    </source>
</evidence>
<keyword evidence="2" id="KW-0813">Transport</keyword>
<feature type="transmembrane region" description="Helical" evidence="10">
    <location>
        <begin position="65"/>
        <end position="86"/>
    </location>
</feature>
<dbReference type="InterPro" id="IPR039421">
    <property type="entry name" value="Type_1_exporter"/>
</dbReference>
<dbReference type="Gene3D" id="3.40.50.300">
    <property type="entry name" value="P-loop containing nucleotide triphosphate hydrolases"/>
    <property type="match status" value="1"/>
</dbReference>
<dbReference type="EMBL" id="PTJA01000003">
    <property type="protein sequence ID" value="PPK81858.1"/>
    <property type="molecule type" value="Genomic_DNA"/>
</dbReference>
<dbReference type="GO" id="GO:0005886">
    <property type="term" value="C:plasma membrane"/>
    <property type="evidence" value="ECO:0007669"/>
    <property type="project" value="UniProtKB-SubCell"/>
</dbReference>
<dbReference type="PANTHER" id="PTHR43394:SF1">
    <property type="entry name" value="ATP-BINDING CASSETTE SUB-FAMILY B MEMBER 10, MITOCHONDRIAL"/>
    <property type="match status" value="1"/>
</dbReference>
<evidence type="ECO:0000256" key="10">
    <source>
        <dbReference type="SAM" id="Phobius"/>
    </source>
</evidence>
<dbReference type="RefSeq" id="WP_104435806.1">
    <property type="nucleotide sequence ID" value="NZ_PTJA01000003.1"/>
</dbReference>
<dbReference type="GO" id="GO:0005524">
    <property type="term" value="F:ATP binding"/>
    <property type="evidence" value="ECO:0007669"/>
    <property type="project" value="UniProtKB-KW"/>
</dbReference>
<dbReference type="InterPro" id="IPR011527">
    <property type="entry name" value="ABC1_TM_dom"/>
</dbReference>
<dbReference type="InterPro" id="IPR027417">
    <property type="entry name" value="P-loop_NTPase"/>
</dbReference>
<dbReference type="SMART" id="SM00382">
    <property type="entry name" value="AAA"/>
    <property type="match status" value="1"/>
</dbReference>
<dbReference type="InterPro" id="IPR017871">
    <property type="entry name" value="ABC_transporter-like_CS"/>
</dbReference>
<dbReference type="Pfam" id="PF00005">
    <property type="entry name" value="ABC_tran"/>
    <property type="match status" value="1"/>
</dbReference>
<evidence type="ECO:0000313" key="13">
    <source>
        <dbReference type="EMBL" id="PPK81858.1"/>
    </source>
</evidence>
<dbReference type="SUPFAM" id="SSF90123">
    <property type="entry name" value="ABC transporter transmembrane region"/>
    <property type="match status" value="1"/>
</dbReference>
<feature type="domain" description="ABC transporter" evidence="11">
    <location>
        <begin position="387"/>
        <end position="621"/>
    </location>
</feature>
<organism evidence="13 14">
    <name type="scientific">Lacrimispora xylanisolvens</name>
    <dbReference type="NCBI Taxonomy" id="384636"/>
    <lineage>
        <taxon>Bacteria</taxon>
        <taxon>Bacillati</taxon>
        <taxon>Bacillota</taxon>
        <taxon>Clostridia</taxon>
        <taxon>Lachnospirales</taxon>
        <taxon>Lachnospiraceae</taxon>
        <taxon>Lacrimispora</taxon>
    </lineage>
</organism>
<feature type="transmembrane region" description="Helical" evidence="10">
    <location>
        <begin position="186"/>
        <end position="205"/>
    </location>
</feature>
<dbReference type="GO" id="GO:0015421">
    <property type="term" value="F:ABC-type oligopeptide transporter activity"/>
    <property type="evidence" value="ECO:0007669"/>
    <property type="project" value="TreeGrafter"/>
</dbReference>
<dbReference type="InterPro" id="IPR003439">
    <property type="entry name" value="ABC_transporter-like_ATP-bd"/>
</dbReference>
<dbReference type="Gene3D" id="1.20.1560.10">
    <property type="entry name" value="ABC transporter type 1, transmembrane domain"/>
    <property type="match status" value="1"/>
</dbReference>
<keyword evidence="3" id="KW-1003">Cell membrane</keyword>
<evidence type="ECO:0000256" key="1">
    <source>
        <dbReference type="ARBA" id="ARBA00004651"/>
    </source>
</evidence>
<evidence type="ECO:0000256" key="4">
    <source>
        <dbReference type="ARBA" id="ARBA00022692"/>
    </source>
</evidence>
<dbReference type="PROSITE" id="PS50893">
    <property type="entry name" value="ABC_TRANSPORTER_2"/>
    <property type="match status" value="1"/>
</dbReference>
<sequence>MEEQKKIESLKRRYGRSASAQKGGRGPGGPGGPGHGRPMKKGTPKNANATARRLLSYLREYRPQMAIAFVCVVIGTLSNLGGSYMLRPIMNQFIAPLDGSRGDVAGLAKGLAVMAAVFLVGVAANYAQSRIMISVAQNALEKIRDDLFKKMQTLPIRFYDTNNTGDLMSRFSNDVDTIGQMLSNTLIQLFSGALSIVGTLFLMIYTNIWLTLVTLVLIPLMIKAAGMIGARSQKYFSAQQSSLGAVNGYIEETISGQKVVKVFCHEDEAEEEFGILNDDLKNNMIKAQFFGGVMMPIMFNLSQLNYILTACIGALLCVIKGFDVGGLTVFLNFSRQFSRPINEISMQISNVFSALAGAERVFAIMDESPEPADGEDAKVMDPMNGFVELKNVTFGYNPDKVILKDISLYAKPGQKIAFVGSTGAGKTTITNLLNRFYDIQGGEINIDGVNIRNIKRENLRENIAMVLQDTHLFTGTVMENIRYGRLDATDEEVIEAAKTASAYSFIMRLHDGFQTVLEGDGANLSQGQRQLLNIARAAISKAPILILDEATSSVDTRTEKHIERGMDRLMANRTTFVIAHRLSTVRNANAIMVLENGEIIERGDHEELLTHKGRYYQLYTGAAELD</sequence>
<evidence type="ECO:0000256" key="6">
    <source>
        <dbReference type="ARBA" id="ARBA00022840"/>
    </source>
</evidence>
<feature type="compositionally biased region" description="Basic and acidic residues" evidence="9">
    <location>
        <begin position="1"/>
        <end position="11"/>
    </location>
</feature>
<feature type="transmembrane region" description="Helical" evidence="10">
    <location>
        <begin position="106"/>
        <end position="127"/>
    </location>
</feature>
<proteinExistence type="predicted"/>
<evidence type="ECO:0000256" key="9">
    <source>
        <dbReference type="SAM" id="MobiDB-lite"/>
    </source>
</evidence>
<dbReference type="Proteomes" id="UP000237749">
    <property type="component" value="Unassembled WGS sequence"/>
</dbReference>
<keyword evidence="7 10" id="KW-1133">Transmembrane helix</keyword>
<gene>
    <name evidence="13" type="ORF">BXY41_10365</name>
</gene>
<keyword evidence="4 10" id="KW-0812">Transmembrane</keyword>
<dbReference type="CDD" id="cd18547">
    <property type="entry name" value="ABC_6TM_Tm288_like"/>
    <property type="match status" value="1"/>
</dbReference>
<evidence type="ECO:0000256" key="2">
    <source>
        <dbReference type="ARBA" id="ARBA00022448"/>
    </source>
</evidence>
<evidence type="ECO:0000256" key="5">
    <source>
        <dbReference type="ARBA" id="ARBA00022741"/>
    </source>
</evidence>
<evidence type="ECO:0000256" key="7">
    <source>
        <dbReference type="ARBA" id="ARBA00022989"/>
    </source>
</evidence>
<keyword evidence="14" id="KW-1185">Reference proteome</keyword>
<dbReference type="OrthoDB" id="9760358at2"/>
<dbReference type="InterPro" id="IPR036640">
    <property type="entry name" value="ABC1_TM_sf"/>
</dbReference>
<accession>A0A2S6HV93</accession>
<feature type="compositionally biased region" description="Gly residues" evidence="9">
    <location>
        <begin position="23"/>
        <end position="35"/>
    </location>
</feature>
<reference evidence="13 14" key="1">
    <citation type="submission" date="2018-02" db="EMBL/GenBank/DDBJ databases">
        <title>Genomic Encyclopedia of Archaeal and Bacterial Type Strains, Phase II (KMG-II): from individual species to whole genera.</title>
        <authorList>
            <person name="Goeker M."/>
        </authorList>
    </citation>
    <scope>NUCLEOTIDE SEQUENCE [LARGE SCALE GENOMIC DNA]</scope>
    <source>
        <strain evidence="13 14">DSM 3808</strain>
    </source>
</reference>
<dbReference type="CDD" id="cd03254">
    <property type="entry name" value="ABCC_Glucan_exporter_like"/>
    <property type="match status" value="1"/>
</dbReference>
<dbReference type="InterPro" id="IPR003593">
    <property type="entry name" value="AAA+_ATPase"/>
</dbReference>
<dbReference type="FunFam" id="1.20.1560.10:FF:000011">
    <property type="entry name" value="Multidrug ABC transporter ATP-binding protein"/>
    <property type="match status" value="1"/>
</dbReference>
<feature type="domain" description="ABC transmembrane type-1" evidence="12">
    <location>
        <begin position="66"/>
        <end position="353"/>
    </location>
</feature>
<dbReference type="FunFam" id="3.40.50.300:FF:000287">
    <property type="entry name" value="Multidrug ABC transporter ATP-binding protein"/>
    <property type="match status" value="1"/>
</dbReference>
<feature type="transmembrane region" description="Helical" evidence="10">
    <location>
        <begin position="211"/>
        <end position="230"/>
    </location>
</feature>
<evidence type="ECO:0000256" key="3">
    <source>
        <dbReference type="ARBA" id="ARBA00022475"/>
    </source>
</evidence>
<comment type="subcellular location">
    <subcellularLocation>
        <location evidence="1">Cell membrane</location>
        <topology evidence="1">Multi-pass membrane protein</topology>
    </subcellularLocation>
</comment>